<dbReference type="RefSeq" id="WP_253773787.1">
    <property type="nucleotide sequence ID" value="NZ_JAMTCK010000009.1"/>
</dbReference>
<evidence type="ECO:0000313" key="1">
    <source>
        <dbReference type="EMBL" id="MCP2167172.1"/>
    </source>
</evidence>
<dbReference type="Gene3D" id="3.40.50.720">
    <property type="entry name" value="NAD(P)-binding Rossmann-like Domain"/>
    <property type="match status" value="1"/>
</dbReference>
<dbReference type="EMBL" id="JAMTCK010000009">
    <property type="protein sequence ID" value="MCP2167172.1"/>
    <property type="molecule type" value="Genomic_DNA"/>
</dbReference>
<dbReference type="Proteomes" id="UP001206128">
    <property type="component" value="Unassembled WGS sequence"/>
</dbReference>
<evidence type="ECO:0000313" key="2">
    <source>
        <dbReference type="Proteomes" id="UP001206128"/>
    </source>
</evidence>
<reference evidence="1" key="1">
    <citation type="submission" date="2022-06" db="EMBL/GenBank/DDBJ databases">
        <title>Genomic Encyclopedia of Archaeal and Bacterial Type Strains, Phase II (KMG-II): from individual species to whole genera.</title>
        <authorList>
            <person name="Goeker M."/>
        </authorList>
    </citation>
    <scope>NUCLEOTIDE SEQUENCE</scope>
    <source>
        <strain evidence="1">DSM 43935</strain>
    </source>
</reference>
<comment type="caution">
    <text evidence="1">The sequence shown here is derived from an EMBL/GenBank/DDBJ whole genome shotgun (WGS) entry which is preliminary data.</text>
</comment>
<sequence>MREDGAGLSELTELVDGGALRLRVHATFGLHEIQAAYERFQAGNLAGKVVVTF</sequence>
<keyword evidence="2" id="KW-1185">Reference proteome</keyword>
<organism evidence="1 2">
    <name type="scientific">Goodfellowiella coeruleoviolacea</name>
    <dbReference type="NCBI Taxonomy" id="334858"/>
    <lineage>
        <taxon>Bacteria</taxon>
        <taxon>Bacillati</taxon>
        <taxon>Actinomycetota</taxon>
        <taxon>Actinomycetes</taxon>
        <taxon>Pseudonocardiales</taxon>
        <taxon>Pseudonocardiaceae</taxon>
        <taxon>Goodfellowiella</taxon>
    </lineage>
</organism>
<accession>A0AAE3GGZ3</accession>
<proteinExistence type="predicted"/>
<dbReference type="Pfam" id="PF13602">
    <property type="entry name" value="ADH_zinc_N_2"/>
    <property type="match status" value="1"/>
</dbReference>
<name>A0AAE3GGZ3_9PSEU</name>
<gene>
    <name evidence="1" type="ORF">LX83_004045</name>
</gene>
<dbReference type="Gene3D" id="3.90.180.10">
    <property type="entry name" value="Medium-chain alcohol dehydrogenases, catalytic domain"/>
    <property type="match status" value="1"/>
</dbReference>
<dbReference type="AlphaFoldDB" id="A0AAE3GGZ3"/>
<protein>
    <submittedName>
        <fullName evidence="1">Zinc-binding dehydrogenase</fullName>
    </submittedName>
</protein>